<dbReference type="AlphaFoldDB" id="A0A916JMG6"/>
<dbReference type="EMBL" id="OU015584">
    <property type="protein sequence ID" value="CAG5082003.1"/>
    <property type="molecule type" value="Genomic_DNA"/>
</dbReference>
<gene>
    <name evidence="1" type="ORF">CRYO30217_01783</name>
</gene>
<dbReference type="Proteomes" id="UP000683507">
    <property type="component" value="Chromosome"/>
</dbReference>
<evidence type="ECO:0000313" key="1">
    <source>
        <dbReference type="EMBL" id="CAG5082003.1"/>
    </source>
</evidence>
<organism evidence="1 2">
    <name type="scientific">Parvicella tangerina</name>
    <dbReference type="NCBI Taxonomy" id="2829795"/>
    <lineage>
        <taxon>Bacteria</taxon>
        <taxon>Pseudomonadati</taxon>
        <taxon>Bacteroidota</taxon>
        <taxon>Flavobacteriia</taxon>
        <taxon>Flavobacteriales</taxon>
        <taxon>Parvicellaceae</taxon>
        <taxon>Parvicella</taxon>
    </lineage>
</organism>
<reference evidence="1" key="1">
    <citation type="submission" date="2021-04" db="EMBL/GenBank/DDBJ databases">
        <authorList>
            <person name="Rodrigo-Torres L."/>
            <person name="Arahal R. D."/>
            <person name="Lucena T."/>
        </authorList>
    </citation>
    <scope>NUCLEOTIDE SEQUENCE</scope>
    <source>
        <strain evidence="1">AS29M-1</strain>
    </source>
</reference>
<accession>A0A916JMG6</accession>
<sequence>MNGLTKRSVAILIFSTFLFTYGWSQQKNRPVEGAYFFKNWWAPNFVGVPVDLDNSDYEYSAVSPTGDTIVMKNVNIRKMYTDEDILIFPDRKFHYKNAGLFEHTYTFGAEHFSWDFKYIRSFEFPLEVGIGAGVQTNTLSFPTGSGYFWANVLSLPTYIQASYKFLGNRNKVYLKGAVGLANNVSTWQIPEVSNHLFARAGLGVLFSSRNRFKHFFEIGQSYSGASGEAQSWDDNVTGNVRFSNVQFYRFTFTYGFQFGK</sequence>
<evidence type="ECO:0000313" key="2">
    <source>
        <dbReference type="Proteomes" id="UP000683507"/>
    </source>
</evidence>
<protein>
    <submittedName>
        <fullName evidence="1">Uncharacterized protein</fullName>
    </submittedName>
</protein>
<proteinExistence type="predicted"/>
<keyword evidence="2" id="KW-1185">Reference proteome</keyword>
<dbReference type="RefSeq" id="WP_258541971.1">
    <property type="nucleotide sequence ID" value="NZ_OU015584.1"/>
</dbReference>
<name>A0A916JMG6_9FLAO</name>
<dbReference type="KEGG" id="ptan:CRYO30217_01783"/>